<dbReference type="EMBL" id="ATIT01000124">
    <property type="protein sequence ID" value="EPI09328.1"/>
    <property type="molecule type" value="Genomic_DNA"/>
</dbReference>
<dbReference type="GeneID" id="66453378"/>
<dbReference type="Gene3D" id="2.40.10.390">
    <property type="match status" value="1"/>
</dbReference>
<dbReference type="Proteomes" id="UP000014622">
    <property type="component" value="Unassembled WGS sequence"/>
</dbReference>
<name>A0AB73A6L0_ENTFC</name>
<evidence type="ECO:0000313" key="1">
    <source>
        <dbReference type="EMBL" id="EPI09328.1"/>
    </source>
</evidence>
<proteinExistence type="predicted"/>
<evidence type="ECO:0008006" key="3">
    <source>
        <dbReference type="Google" id="ProtNLM"/>
    </source>
</evidence>
<accession>A0AB73A6L0</accession>
<evidence type="ECO:0000313" key="2">
    <source>
        <dbReference type="Proteomes" id="UP000014622"/>
    </source>
</evidence>
<comment type="caution">
    <text evidence="1">The sequence shown here is derived from an EMBL/GenBank/DDBJ whole genome shotgun (WGS) entry which is preliminary data.</text>
</comment>
<dbReference type="AlphaFoldDB" id="A0AB73A6L0"/>
<gene>
    <name evidence="1" type="ORF">D356_02459</name>
</gene>
<protein>
    <recommendedName>
        <fullName evidence="3">DUF5348 domain-containing protein</fullName>
    </recommendedName>
</protein>
<sequence>MKVEEGQREKLKTEMERLHTYITQLSQTFYDPDKEKVMVNYPNNSEGRQLEQVYHEVFKHLLTVKKELDYYSLPIIDTGILKYDGKKERFIFKSVREDLPLSAGMDLEVLVEDYFTEEKHWVRTKLDYLPQAAGGTQASGWYITEDKELELEGVMARIRKKIKKVTLDIY</sequence>
<reference evidence="1 2" key="1">
    <citation type="submission" date="2013-06" db="EMBL/GenBank/DDBJ databases">
        <authorList>
            <person name="Weinstock G."/>
            <person name="Sodergren E."/>
            <person name="Lobos E.A."/>
            <person name="Fulton L."/>
            <person name="Fulton R."/>
            <person name="Courtney L."/>
            <person name="Fronick C."/>
            <person name="O'Laughlin M."/>
            <person name="Godfrey J."/>
            <person name="Wilson R.M."/>
            <person name="Miner T."/>
            <person name="Farmer C."/>
            <person name="Delehaunty K."/>
            <person name="Cordes M."/>
            <person name="Minx P."/>
            <person name="Tomlinson C."/>
            <person name="Chen J."/>
            <person name="Wollam A."/>
            <person name="Pepin K.H."/>
            <person name="Bhonagiri V."/>
            <person name="Zhang X."/>
            <person name="Warren W."/>
            <person name="Mitreva M."/>
            <person name="Mardis E.R."/>
            <person name="Wilson R.K."/>
        </authorList>
    </citation>
    <scope>NUCLEOTIDE SEQUENCE [LARGE SCALE GENOMIC DNA]</scope>
    <source>
        <strain evidence="1 2">SD2A-2</strain>
    </source>
</reference>
<dbReference type="RefSeq" id="WP_002339568.1">
    <property type="nucleotide sequence ID" value="NZ_KE352034.1"/>
</dbReference>
<organism evidence="1 2">
    <name type="scientific">Enterococcus faecium SD2A-2</name>
    <dbReference type="NCBI Taxonomy" id="1244154"/>
    <lineage>
        <taxon>Bacteria</taxon>
        <taxon>Bacillati</taxon>
        <taxon>Bacillota</taxon>
        <taxon>Bacilli</taxon>
        <taxon>Lactobacillales</taxon>
        <taxon>Enterococcaceae</taxon>
        <taxon>Enterococcus</taxon>
    </lineage>
</organism>